<evidence type="ECO:0000313" key="3">
    <source>
        <dbReference type="EMBL" id="MCH5600533.1"/>
    </source>
</evidence>
<keyword evidence="1" id="KW-1133">Transmembrane helix</keyword>
<comment type="caution">
    <text evidence="3">The sequence shown here is derived from an EMBL/GenBank/DDBJ whole genome shotgun (WGS) entry which is preliminary data.</text>
</comment>
<name>A0ABS9SQ44_9BACT</name>
<dbReference type="RefSeq" id="WP_240832778.1">
    <property type="nucleotide sequence ID" value="NZ_JAKWBL010000004.1"/>
</dbReference>
<dbReference type="EMBL" id="JAKWBL010000004">
    <property type="protein sequence ID" value="MCH5600533.1"/>
    <property type="molecule type" value="Genomic_DNA"/>
</dbReference>
<feature type="domain" description="POTRA" evidence="2">
    <location>
        <begin position="79"/>
        <end position="141"/>
    </location>
</feature>
<dbReference type="Pfam" id="PF07244">
    <property type="entry name" value="POTRA"/>
    <property type="match status" value="1"/>
</dbReference>
<dbReference type="InterPro" id="IPR010827">
    <property type="entry name" value="BamA/TamA_POTRA"/>
</dbReference>
<organism evidence="3 4">
    <name type="scientific">Niabella ginsengisoli</name>
    <dbReference type="NCBI Taxonomy" id="522298"/>
    <lineage>
        <taxon>Bacteria</taxon>
        <taxon>Pseudomonadati</taxon>
        <taxon>Bacteroidota</taxon>
        <taxon>Chitinophagia</taxon>
        <taxon>Chitinophagales</taxon>
        <taxon>Chitinophagaceae</taxon>
        <taxon>Niabella</taxon>
    </lineage>
</organism>
<feature type="transmembrane region" description="Helical" evidence="1">
    <location>
        <begin position="201"/>
        <end position="221"/>
    </location>
</feature>
<feature type="transmembrane region" description="Helical" evidence="1">
    <location>
        <begin position="12"/>
        <end position="33"/>
    </location>
</feature>
<accession>A0ABS9SQ44</accession>
<dbReference type="Proteomes" id="UP001202248">
    <property type="component" value="Unassembled WGS sequence"/>
</dbReference>
<keyword evidence="1" id="KW-0472">Membrane</keyword>
<proteinExistence type="predicted"/>
<evidence type="ECO:0000256" key="1">
    <source>
        <dbReference type="SAM" id="Phobius"/>
    </source>
</evidence>
<keyword evidence="1" id="KW-0812">Transmembrane</keyword>
<keyword evidence="4" id="KW-1185">Reference proteome</keyword>
<sequence>MQKQLPSYKNKHLLFLPLIMVFVFSSCTLFTIVRNEPKGRPYIFETKINVKEKEVRKDEKARLEGGLSEQLDDSIAARKLDKVFWEVLKNPQPLDTALINKSVEYMNNYLAAEGYFHDSIDYTTQVKKVGDQQRAFINFNVWPGEVTRIDSLSYTFQNDSLQHLADSNLSDAVLHKGDPFAQAAISAELDRLVEVYRNNGYLLFPAIIYMGFGTRLILIYWNQP</sequence>
<gene>
    <name evidence="3" type="ORF">MKP09_22760</name>
</gene>
<evidence type="ECO:0000259" key="2">
    <source>
        <dbReference type="Pfam" id="PF07244"/>
    </source>
</evidence>
<protein>
    <recommendedName>
        <fullName evidence="2">POTRA domain-containing protein</fullName>
    </recommendedName>
</protein>
<reference evidence="3 4" key="1">
    <citation type="submission" date="2022-02" db="EMBL/GenBank/DDBJ databases">
        <authorList>
            <person name="Min J."/>
        </authorList>
    </citation>
    <scope>NUCLEOTIDE SEQUENCE [LARGE SCALE GENOMIC DNA]</scope>
    <source>
        <strain evidence="3 4">GR10-1</strain>
    </source>
</reference>
<evidence type="ECO:0000313" key="4">
    <source>
        <dbReference type="Proteomes" id="UP001202248"/>
    </source>
</evidence>
<dbReference type="PROSITE" id="PS51257">
    <property type="entry name" value="PROKAR_LIPOPROTEIN"/>
    <property type="match status" value="1"/>
</dbReference>